<gene>
    <name evidence="1" type="ORF">HERILL_LOCUS15461</name>
</gene>
<dbReference type="AlphaFoldDB" id="A0A7R8Z0Z9"/>
<name>A0A7R8Z0Z9_HERIL</name>
<dbReference type="EMBL" id="LR899014">
    <property type="protein sequence ID" value="CAD7093159.1"/>
    <property type="molecule type" value="Genomic_DNA"/>
</dbReference>
<dbReference type="GO" id="GO:0007423">
    <property type="term" value="P:sensory organ development"/>
    <property type="evidence" value="ECO:0007669"/>
    <property type="project" value="InterPro"/>
</dbReference>
<evidence type="ECO:0008006" key="3">
    <source>
        <dbReference type="Google" id="ProtNLM"/>
    </source>
</evidence>
<sequence length="182" mass="20856">MCIDKQFSVSCDNNKVAVNMGHPKKAKFATYSIKKVLRSLFTKHAEAAANKKGVTLTTSLESLDNIRNSQFEDHYEEIEENAANEKLLSCLCDEIESNSGSFERISDIHCRQHLIQHQRYLDDNDQAEIFVPVRFARTDAGTFFWTTNLQPIATDDDLIQPFHCSTANQRPQLQFQDRWAQA</sequence>
<dbReference type="PANTHER" id="PTHR12254">
    <property type="entry name" value="ENHANCER OF SPLIT MALPHA PROTEIN"/>
    <property type="match status" value="1"/>
</dbReference>
<proteinExistence type="predicted"/>
<reference evidence="1 2" key="1">
    <citation type="submission" date="2020-11" db="EMBL/GenBank/DDBJ databases">
        <authorList>
            <person name="Wallbank WR R."/>
            <person name="Pardo Diaz C."/>
            <person name="Kozak K."/>
            <person name="Martin S."/>
            <person name="Jiggins C."/>
            <person name="Moest M."/>
            <person name="Warren A I."/>
            <person name="Generalovic N T."/>
            <person name="Byers J.R.P. K."/>
            <person name="Montejo-Kovacevich G."/>
            <person name="Yen C E."/>
        </authorList>
    </citation>
    <scope>NUCLEOTIDE SEQUENCE [LARGE SCALE GENOMIC DNA]</scope>
</reference>
<dbReference type="InterPro" id="IPR029686">
    <property type="entry name" value="Malpha/m4/m2"/>
</dbReference>
<keyword evidence="2" id="KW-1185">Reference proteome</keyword>
<dbReference type="OrthoDB" id="8190494at2759"/>
<dbReference type="GO" id="GO:0007219">
    <property type="term" value="P:Notch signaling pathway"/>
    <property type="evidence" value="ECO:0007669"/>
    <property type="project" value="InterPro"/>
</dbReference>
<dbReference type="PANTHER" id="PTHR12254:SF0">
    <property type="entry name" value="BARBU-RELATED"/>
    <property type="match status" value="1"/>
</dbReference>
<dbReference type="FunCoup" id="A0A7R8Z0Z9">
    <property type="interactions" value="1"/>
</dbReference>
<dbReference type="Pfam" id="PF15952">
    <property type="entry name" value="ESM4"/>
    <property type="match status" value="1"/>
</dbReference>
<organism evidence="1 2">
    <name type="scientific">Hermetia illucens</name>
    <name type="common">Black soldier fly</name>
    <dbReference type="NCBI Taxonomy" id="343691"/>
    <lineage>
        <taxon>Eukaryota</taxon>
        <taxon>Metazoa</taxon>
        <taxon>Ecdysozoa</taxon>
        <taxon>Arthropoda</taxon>
        <taxon>Hexapoda</taxon>
        <taxon>Insecta</taxon>
        <taxon>Pterygota</taxon>
        <taxon>Neoptera</taxon>
        <taxon>Endopterygota</taxon>
        <taxon>Diptera</taxon>
        <taxon>Brachycera</taxon>
        <taxon>Stratiomyomorpha</taxon>
        <taxon>Stratiomyidae</taxon>
        <taxon>Hermetiinae</taxon>
        <taxon>Hermetia</taxon>
    </lineage>
</organism>
<dbReference type="Proteomes" id="UP000594454">
    <property type="component" value="Chromosome 6"/>
</dbReference>
<evidence type="ECO:0000313" key="2">
    <source>
        <dbReference type="Proteomes" id="UP000594454"/>
    </source>
</evidence>
<protein>
    <recommendedName>
        <fullName evidence="3">Enhancer of split malpha protein</fullName>
    </recommendedName>
</protein>
<accession>A0A7R8Z0Z9</accession>
<evidence type="ECO:0000313" key="1">
    <source>
        <dbReference type="EMBL" id="CAD7093159.1"/>
    </source>
</evidence>
<dbReference type="InParanoid" id="A0A7R8Z0Z9"/>